<comment type="caution">
    <text evidence="2">The sequence shown here is derived from an EMBL/GenBank/DDBJ whole genome shotgun (WGS) entry which is preliminary data.</text>
</comment>
<gene>
    <name evidence="1 2" type="primary">gatC</name>
    <name evidence="2" type="ORF">HMP0015_2856</name>
</gene>
<keyword evidence="1" id="KW-0648">Protein biosynthesis</keyword>
<proteinExistence type="inferred from homology"/>
<dbReference type="InterPro" id="IPR036113">
    <property type="entry name" value="Asp/Glu-ADT_sf_sub_c"/>
</dbReference>
<comment type="similarity">
    <text evidence="1">Belongs to the GatC family.</text>
</comment>
<dbReference type="NCBIfam" id="TIGR00135">
    <property type="entry name" value="gatC"/>
    <property type="match status" value="1"/>
</dbReference>
<keyword evidence="1 2" id="KW-0436">Ligase</keyword>
<dbReference type="EMBL" id="ADMT01000214">
    <property type="protein sequence ID" value="EFF81680.1"/>
    <property type="molecule type" value="Genomic_DNA"/>
</dbReference>
<dbReference type="GO" id="GO:0050567">
    <property type="term" value="F:glutaminyl-tRNA synthase (glutamine-hydrolyzing) activity"/>
    <property type="evidence" value="ECO:0007669"/>
    <property type="project" value="UniProtKB-UniRule"/>
</dbReference>
<keyword evidence="2" id="KW-0808">Transferase</keyword>
<evidence type="ECO:0000313" key="3">
    <source>
        <dbReference type="Proteomes" id="UP000003085"/>
    </source>
</evidence>
<dbReference type="GO" id="GO:0006450">
    <property type="term" value="P:regulation of translational fidelity"/>
    <property type="evidence" value="ECO:0007669"/>
    <property type="project" value="InterPro"/>
</dbReference>
<keyword evidence="1" id="KW-0547">Nucleotide-binding</keyword>
<sequence length="116" mass="12701">MKFFDTELGKVMSTSSDAPQTADLNAQTVSQIANLARLSLNDTQSAEYAQSLNKILGMMESLKGINTDDVEPLKSPFDNPQPLRTDAVTESNHRDEYQAIAPATEAGLYLVPRVIE</sequence>
<comment type="function">
    <text evidence="1">Allows the formation of correctly charged Asn-tRNA(Asn) or Gln-tRNA(Gln) through the transamidation of misacylated Asp-tRNA(Asn) or Glu-tRNA(Gln) in organisms which lack either or both of asparaginyl-tRNA or glutaminyl-tRNA synthetases. The reaction takes place in the presence of glutamine and ATP through an activated phospho-Asp-tRNA(Asn) or phospho-Glu-tRNA(Gln).</text>
</comment>
<dbReference type="GO" id="GO:0005524">
    <property type="term" value="F:ATP binding"/>
    <property type="evidence" value="ECO:0007669"/>
    <property type="project" value="UniProtKB-KW"/>
</dbReference>
<accession>D4XT14</accession>
<comment type="catalytic activity">
    <reaction evidence="1">
        <text>L-aspartyl-tRNA(Asn) + L-glutamine + ATP + H2O = L-asparaginyl-tRNA(Asn) + L-glutamate + ADP + phosphate + 2 H(+)</text>
        <dbReference type="Rhea" id="RHEA:14513"/>
        <dbReference type="Rhea" id="RHEA-COMP:9674"/>
        <dbReference type="Rhea" id="RHEA-COMP:9677"/>
        <dbReference type="ChEBI" id="CHEBI:15377"/>
        <dbReference type="ChEBI" id="CHEBI:15378"/>
        <dbReference type="ChEBI" id="CHEBI:29985"/>
        <dbReference type="ChEBI" id="CHEBI:30616"/>
        <dbReference type="ChEBI" id="CHEBI:43474"/>
        <dbReference type="ChEBI" id="CHEBI:58359"/>
        <dbReference type="ChEBI" id="CHEBI:78515"/>
        <dbReference type="ChEBI" id="CHEBI:78516"/>
        <dbReference type="ChEBI" id="CHEBI:456216"/>
    </reaction>
</comment>
<dbReference type="Pfam" id="PF02686">
    <property type="entry name" value="GatC"/>
    <property type="match status" value="1"/>
</dbReference>
<dbReference type="Proteomes" id="UP000003085">
    <property type="component" value="Unassembled WGS sequence"/>
</dbReference>
<organism evidence="2 3">
    <name type="scientific">Acinetobacter haemolyticus ATCC 19194</name>
    <dbReference type="NCBI Taxonomy" id="707232"/>
    <lineage>
        <taxon>Bacteria</taxon>
        <taxon>Pseudomonadati</taxon>
        <taxon>Pseudomonadota</taxon>
        <taxon>Gammaproteobacteria</taxon>
        <taxon>Moraxellales</taxon>
        <taxon>Moraxellaceae</taxon>
        <taxon>Acinetobacter</taxon>
    </lineage>
</organism>
<name>D4XT14_ACIHA</name>
<reference evidence="3" key="1">
    <citation type="submission" date="2010-03" db="EMBL/GenBank/DDBJ databases">
        <title>Complete sequence of Mobiluncus curtisii ATCC 43063.</title>
        <authorList>
            <person name="Muzny D."/>
            <person name="Qin X."/>
            <person name="Deng J."/>
            <person name="Jiang H."/>
            <person name="Liu Y."/>
            <person name="Qu J."/>
            <person name="Song X.-Z."/>
            <person name="Zhang L."/>
            <person name="Thornton R."/>
            <person name="Coyle M."/>
            <person name="Francisco L."/>
            <person name="Jackson L."/>
            <person name="Javaid M."/>
            <person name="Korchina V."/>
            <person name="Kovar C."/>
            <person name="Mata R."/>
            <person name="Mathew T."/>
            <person name="Ngo R."/>
            <person name="Nguyen L."/>
            <person name="Nguyen N."/>
            <person name="Okwuonu G."/>
            <person name="Ongeri F."/>
            <person name="Pham C."/>
            <person name="Simmons D."/>
            <person name="Wilczek-Boney K."/>
            <person name="Hale W."/>
            <person name="Jakkamsetti A."/>
            <person name="Pham P."/>
            <person name="Ruth R."/>
            <person name="San Lucas F."/>
            <person name="Warren J."/>
            <person name="Zhang J."/>
            <person name="Zhao Z."/>
            <person name="Zhou C."/>
            <person name="Zhu D."/>
            <person name="Lee S."/>
            <person name="Bess C."/>
            <person name="Blankenburg K."/>
            <person name="Forbes L."/>
            <person name="Fu Q."/>
            <person name="Gubbala S."/>
            <person name="Hirani K."/>
            <person name="Jayaseelan J.C."/>
            <person name="Lara F."/>
            <person name="Munidasa M."/>
            <person name="Palculict T."/>
            <person name="Patil S."/>
            <person name="Pu L.-L."/>
            <person name="Saada N."/>
            <person name="Tang L."/>
            <person name="Weissenberger G."/>
            <person name="Zhu Y."/>
            <person name="Hemphill L."/>
            <person name="Shang Y."/>
            <person name="Youmans B."/>
            <person name="Ayvaz T."/>
            <person name="Ross M."/>
            <person name="Santibanez J."/>
            <person name="Aqrawi P."/>
            <person name="Gross S."/>
            <person name="Joshi V."/>
            <person name="Fowler G."/>
            <person name="Nazareth L."/>
            <person name="Reid J."/>
            <person name="Worley K."/>
            <person name="Petrosino J."/>
            <person name="Highlander S."/>
            <person name="Gibbs R."/>
            <person name="Gibbs R."/>
        </authorList>
    </citation>
    <scope>NUCLEOTIDE SEQUENCE [LARGE SCALE GENOMIC DNA]</scope>
    <source>
        <strain evidence="3">ATCC 19194</strain>
    </source>
</reference>
<evidence type="ECO:0000256" key="1">
    <source>
        <dbReference type="HAMAP-Rule" id="MF_00122"/>
    </source>
</evidence>
<dbReference type="PANTHER" id="PTHR15004">
    <property type="entry name" value="GLUTAMYL-TRNA(GLN) AMIDOTRANSFERASE SUBUNIT C, MITOCHONDRIAL"/>
    <property type="match status" value="1"/>
</dbReference>
<dbReference type="GO" id="GO:0006412">
    <property type="term" value="P:translation"/>
    <property type="evidence" value="ECO:0007669"/>
    <property type="project" value="UniProtKB-UniRule"/>
</dbReference>
<dbReference type="HOGENOM" id="CLU_105899_2_2_6"/>
<evidence type="ECO:0000313" key="2">
    <source>
        <dbReference type="EMBL" id="EFF81680.1"/>
    </source>
</evidence>
<protein>
    <recommendedName>
        <fullName evidence="1">Aspartyl/glutamyl-tRNA(Asn/Gln) amidotransferase subunit C</fullName>
        <shortName evidence="1">Asp/Glu-ADT subunit C</shortName>
        <ecNumber evidence="1">6.3.5.-</ecNumber>
    </recommendedName>
</protein>
<dbReference type="GO" id="GO:0070681">
    <property type="term" value="P:glutaminyl-tRNAGln biosynthesis via transamidation"/>
    <property type="evidence" value="ECO:0007669"/>
    <property type="project" value="TreeGrafter"/>
</dbReference>
<dbReference type="EC" id="6.3.5.-" evidence="1"/>
<dbReference type="HAMAP" id="MF_00122">
    <property type="entry name" value="GatC"/>
    <property type="match status" value="1"/>
</dbReference>
<dbReference type="AlphaFoldDB" id="D4XT14"/>
<comment type="catalytic activity">
    <reaction evidence="1">
        <text>L-glutamyl-tRNA(Gln) + L-glutamine + ATP + H2O = L-glutaminyl-tRNA(Gln) + L-glutamate + ADP + phosphate + H(+)</text>
        <dbReference type="Rhea" id="RHEA:17521"/>
        <dbReference type="Rhea" id="RHEA-COMP:9681"/>
        <dbReference type="Rhea" id="RHEA-COMP:9684"/>
        <dbReference type="ChEBI" id="CHEBI:15377"/>
        <dbReference type="ChEBI" id="CHEBI:15378"/>
        <dbReference type="ChEBI" id="CHEBI:29985"/>
        <dbReference type="ChEBI" id="CHEBI:30616"/>
        <dbReference type="ChEBI" id="CHEBI:43474"/>
        <dbReference type="ChEBI" id="CHEBI:58359"/>
        <dbReference type="ChEBI" id="CHEBI:78520"/>
        <dbReference type="ChEBI" id="CHEBI:78521"/>
        <dbReference type="ChEBI" id="CHEBI:456216"/>
    </reaction>
</comment>
<dbReference type="InterPro" id="IPR003837">
    <property type="entry name" value="GatC"/>
</dbReference>
<keyword evidence="1" id="KW-0067">ATP-binding</keyword>
<dbReference type="GO" id="GO:0016740">
    <property type="term" value="F:transferase activity"/>
    <property type="evidence" value="ECO:0007669"/>
    <property type="project" value="UniProtKB-KW"/>
</dbReference>
<dbReference type="GO" id="GO:0050566">
    <property type="term" value="F:asparaginyl-tRNA synthase (glutamine-hydrolyzing) activity"/>
    <property type="evidence" value="ECO:0007669"/>
    <property type="project" value="RHEA"/>
</dbReference>
<dbReference type="SUPFAM" id="SSF141000">
    <property type="entry name" value="Glu-tRNAGln amidotransferase C subunit"/>
    <property type="match status" value="1"/>
</dbReference>
<comment type="subunit">
    <text evidence="1">Heterotrimer of A, B and C subunits.</text>
</comment>
<dbReference type="PANTHER" id="PTHR15004:SF0">
    <property type="entry name" value="GLUTAMYL-TRNA(GLN) AMIDOTRANSFERASE SUBUNIT C, MITOCHONDRIAL"/>
    <property type="match status" value="1"/>
</dbReference>
<dbReference type="Gene3D" id="1.10.20.60">
    <property type="entry name" value="Glu-tRNAGln amidotransferase C subunit, N-terminal domain"/>
    <property type="match status" value="1"/>
</dbReference>